<dbReference type="SUPFAM" id="SSF54427">
    <property type="entry name" value="NTF2-like"/>
    <property type="match status" value="1"/>
</dbReference>
<sequence>MSYHLLRAHSYPAAHSPSRWSDVSSPPSTSTVRSGSAEPPLIKNERPGYIREELERLSVEAVRLMMDSAYDDPLLASFSPDFKSVYNGTNAETGRDALYDHFIWLARQYPNQTTEVIDAVADVDERRGRAKVWMTVVVKGLPGDLKKEGISLFCWERKSNRWVCWKHVGMGGCFGYEERRHTYRSNTASSVPP</sequence>
<keyword evidence="3" id="KW-1185">Reference proteome</keyword>
<gene>
    <name evidence="2" type="ORF">Slin15195_G090090</name>
</gene>
<evidence type="ECO:0000313" key="2">
    <source>
        <dbReference type="EMBL" id="USW55690.1"/>
    </source>
</evidence>
<dbReference type="Proteomes" id="UP001056384">
    <property type="component" value="Chromosome 7"/>
</dbReference>
<accession>A0A9Q9B052</accession>
<protein>
    <submittedName>
        <fullName evidence="2">NTF2-like domain superfamily protein</fullName>
    </submittedName>
</protein>
<feature type="compositionally biased region" description="Low complexity" evidence="1">
    <location>
        <begin position="16"/>
        <end position="36"/>
    </location>
</feature>
<dbReference type="EMBL" id="CP099424">
    <property type="protein sequence ID" value="USW55690.1"/>
    <property type="molecule type" value="Genomic_DNA"/>
</dbReference>
<reference evidence="2" key="1">
    <citation type="submission" date="2022-06" db="EMBL/GenBank/DDBJ databases">
        <title>Complete genome sequences of two strains of the flax pathogen Septoria linicola.</title>
        <authorList>
            <person name="Lapalu N."/>
            <person name="Simon A."/>
            <person name="Demenou B."/>
            <person name="Paumier D."/>
            <person name="Guillot M.-P."/>
            <person name="Gout L."/>
            <person name="Valade R."/>
        </authorList>
    </citation>
    <scope>NUCLEOTIDE SEQUENCE</scope>
    <source>
        <strain evidence="2">SE15195</strain>
    </source>
</reference>
<organism evidence="2 3">
    <name type="scientific">Septoria linicola</name>
    <dbReference type="NCBI Taxonomy" id="215465"/>
    <lineage>
        <taxon>Eukaryota</taxon>
        <taxon>Fungi</taxon>
        <taxon>Dikarya</taxon>
        <taxon>Ascomycota</taxon>
        <taxon>Pezizomycotina</taxon>
        <taxon>Dothideomycetes</taxon>
        <taxon>Dothideomycetidae</taxon>
        <taxon>Mycosphaerellales</taxon>
        <taxon>Mycosphaerellaceae</taxon>
        <taxon>Septoria</taxon>
    </lineage>
</organism>
<dbReference type="InterPro" id="IPR032710">
    <property type="entry name" value="NTF2-like_dom_sf"/>
</dbReference>
<evidence type="ECO:0000256" key="1">
    <source>
        <dbReference type="SAM" id="MobiDB-lite"/>
    </source>
</evidence>
<feature type="region of interest" description="Disordered" evidence="1">
    <location>
        <begin position="8"/>
        <end position="45"/>
    </location>
</feature>
<proteinExistence type="predicted"/>
<name>A0A9Q9B052_9PEZI</name>
<dbReference type="AlphaFoldDB" id="A0A9Q9B052"/>
<evidence type="ECO:0000313" key="3">
    <source>
        <dbReference type="Proteomes" id="UP001056384"/>
    </source>
</evidence>